<dbReference type="Pfam" id="PF18962">
    <property type="entry name" value="Por_Secre_tail"/>
    <property type="match status" value="1"/>
</dbReference>
<sequence>MKKITPVINIAGNRAAALLLLAGSLFFATETSAQTKRFVKPAPAGTADGSSWDNASNDIQLMINNSVKGDTIWVAGGTYKPNRKASDVTVITPNDRDNAFVLKDSVQVYGGFAGTEITLSQRDLGITANASILSADFNGDDAFEFSGDTLNIANNAENAYHVIVTVAWDEDPINSATRLDGFTITGGNANDPAFSFSIVYEYDIYRYAGGGIINRNSSAPTYANLIITGNYAVYGGGAYNRYLSDATYNNVVFNQNVAQLGGGVYNWETVEPGFSGVTISNNRADAGAGVYNLTGSNPSFTDCTISGNFATVGGGGGVFSNNSLPVFNEVSITGNSAATNGGGLYNTTNASVIITNSDIADNTAATGGGIFADGNSNVSLTDVNILENQAVDGNGGGFYNYQSVPVLNGVNFSNNSATGVGGGMANWTGGDALVTGSVFSENTAPGGGGVFNFNGANPVFTNVEFLSNTATDGNGGGVQNRQNVSPVFTNCLFAGNTANYGGGIYNFDNAVPVLTNTTISANEATIHGGGLASDGSSPIVRNSIIYGNTASEEVSHEVFNFNNAIPVYTYSLIGGTAETWEYTGTDGGNNVQGDPLFADAAAGNFALTAQSPARNTGNNTYFDAGQTPDLTTIITDLAGNPRIYNNSIVDMGAYELQQTVGLQDFSALQVLAYPNPVGSVLTLSAGQEITSVAVYNMLGQQVSATWNSTNNTLNMAALQAGNYVVKATIGKATGSVLVVKK</sequence>
<dbReference type="NCBIfam" id="TIGR04183">
    <property type="entry name" value="Por_Secre_tail"/>
    <property type="match status" value="1"/>
</dbReference>
<proteinExistence type="predicted"/>
<reference evidence="10 11" key="1">
    <citation type="submission" date="2015-08" db="EMBL/GenBank/DDBJ databases">
        <title>Whole genome sequence of Flavobacterium akiainvivens IK-1T, from decaying Wikstroemia oahuensis, an endemic Hawaiian shrub.</title>
        <authorList>
            <person name="Wan X."/>
            <person name="Hou S."/>
            <person name="Saito J."/>
            <person name="Donachie S."/>
        </authorList>
    </citation>
    <scope>NUCLEOTIDE SEQUENCE [LARGE SCALE GENOMIC DNA]</scope>
    <source>
        <strain evidence="10 11">IK-1</strain>
    </source>
</reference>
<feature type="chain" id="PRO_5005818268" description="Secretion system C-terminal sorting domain-containing protein" evidence="8">
    <location>
        <begin position="34"/>
        <end position="741"/>
    </location>
</feature>
<comment type="caution">
    <text evidence="10">The sequence shown here is derived from an EMBL/GenBank/DDBJ whole genome shotgun (WGS) entry which is preliminary data.</text>
</comment>
<keyword evidence="11" id="KW-1185">Reference proteome</keyword>
<evidence type="ECO:0000256" key="2">
    <source>
        <dbReference type="ARBA" id="ARBA00004442"/>
    </source>
</evidence>
<keyword evidence="5 8" id="KW-0732">Signal</keyword>
<evidence type="ECO:0000256" key="5">
    <source>
        <dbReference type="ARBA" id="ARBA00022729"/>
    </source>
</evidence>
<evidence type="ECO:0000256" key="3">
    <source>
        <dbReference type="ARBA" id="ARBA00004613"/>
    </source>
</evidence>
<evidence type="ECO:0000256" key="4">
    <source>
        <dbReference type="ARBA" id="ARBA00022525"/>
    </source>
</evidence>
<accession>A0A0M8ME95</accession>
<dbReference type="STRING" id="1202724.AM493_14140"/>
<comment type="subcellular location">
    <subcellularLocation>
        <location evidence="1">Cell envelope</location>
    </subcellularLocation>
    <subcellularLocation>
        <location evidence="2">Cell outer membrane</location>
    </subcellularLocation>
    <subcellularLocation>
        <location evidence="3">Secreted</location>
    </subcellularLocation>
</comment>
<evidence type="ECO:0000313" key="10">
    <source>
        <dbReference type="EMBL" id="KOS07044.1"/>
    </source>
</evidence>
<evidence type="ECO:0000256" key="6">
    <source>
        <dbReference type="ARBA" id="ARBA00023136"/>
    </source>
</evidence>
<feature type="signal peptide" evidence="8">
    <location>
        <begin position="1"/>
        <end position="33"/>
    </location>
</feature>
<dbReference type="Gene3D" id="2.160.20.10">
    <property type="entry name" value="Single-stranded right-handed beta-helix, Pectin lyase-like"/>
    <property type="match status" value="1"/>
</dbReference>
<feature type="domain" description="Secretion system C-terminal sorting" evidence="9">
    <location>
        <begin position="673"/>
        <end position="732"/>
    </location>
</feature>
<dbReference type="InterPro" id="IPR026444">
    <property type="entry name" value="Secre_tail"/>
</dbReference>
<dbReference type="OrthoDB" id="8901262at2"/>
<dbReference type="NCBIfam" id="NF041518">
    <property type="entry name" value="choice_anch_Q"/>
    <property type="match status" value="1"/>
</dbReference>
<evidence type="ECO:0000313" key="11">
    <source>
        <dbReference type="Proteomes" id="UP000037755"/>
    </source>
</evidence>
<protein>
    <recommendedName>
        <fullName evidence="9">Secretion system C-terminal sorting domain-containing protein</fullName>
    </recommendedName>
</protein>
<evidence type="ECO:0000256" key="7">
    <source>
        <dbReference type="ARBA" id="ARBA00023237"/>
    </source>
</evidence>
<evidence type="ECO:0000256" key="1">
    <source>
        <dbReference type="ARBA" id="ARBA00004196"/>
    </source>
</evidence>
<gene>
    <name evidence="10" type="ORF">AM493_14140</name>
</gene>
<keyword evidence="6" id="KW-0472">Membrane</keyword>
<dbReference type="Pfam" id="PF02415">
    <property type="entry name" value="Chlam_PMP"/>
    <property type="match status" value="1"/>
</dbReference>
<dbReference type="PANTHER" id="PTHR11319">
    <property type="entry name" value="G PROTEIN-COUPLED RECEPTOR-RELATED"/>
    <property type="match status" value="1"/>
</dbReference>
<evidence type="ECO:0000256" key="8">
    <source>
        <dbReference type="SAM" id="SignalP"/>
    </source>
</evidence>
<dbReference type="Proteomes" id="UP000037755">
    <property type="component" value="Unassembled WGS sequence"/>
</dbReference>
<dbReference type="GO" id="GO:0009279">
    <property type="term" value="C:cell outer membrane"/>
    <property type="evidence" value="ECO:0007669"/>
    <property type="project" value="UniProtKB-SubCell"/>
</dbReference>
<dbReference type="InterPro" id="IPR012334">
    <property type="entry name" value="Pectin_lyas_fold"/>
</dbReference>
<evidence type="ECO:0000259" key="9">
    <source>
        <dbReference type="Pfam" id="PF18962"/>
    </source>
</evidence>
<dbReference type="EMBL" id="LIYD01000005">
    <property type="protein sequence ID" value="KOS07044.1"/>
    <property type="molecule type" value="Genomic_DNA"/>
</dbReference>
<dbReference type="InterPro" id="IPR059226">
    <property type="entry name" value="Choice_anch_Q_dom"/>
</dbReference>
<dbReference type="InterPro" id="IPR011050">
    <property type="entry name" value="Pectin_lyase_fold/virulence"/>
</dbReference>
<name>A0A0M8ME95_9FLAO</name>
<dbReference type="RefSeq" id="WP_054408681.1">
    <property type="nucleotide sequence ID" value="NZ_FOYA01000009.1"/>
</dbReference>
<dbReference type="InterPro" id="IPR006626">
    <property type="entry name" value="PbH1"/>
</dbReference>
<dbReference type="SMART" id="SM00710">
    <property type="entry name" value="PbH1"/>
    <property type="match status" value="8"/>
</dbReference>
<dbReference type="GO" id="GO:0005576">
    <property type="term" value="C:extracellular region"/>
    <property type="evidence" value="ECO:0007669"/>
    <property type="project" value="UniProtKB-SubCell"/>
</dbReference>
<keyword evidence="7" id="KW-0998">Cell outer membrane</keyword>
<keyword evidence="4" id="KW-0964">Secreted</keyword>
<dbReference type="PATRIC" id="fig|1202724.3.peg.2937"/>
<dbReference type="PANTHER" id="PTHR11319:SF35">
    <property type="entry name" value="OUTER MEMBRANE PROTEIN PMPC-RELATED"/>
    <property type="match status" value="1"/>
</dbReference>
<organism evidence="10 11">
    <name type="scientific">Flavobacterium akiainvivens</name>
    <dbReference type="NCBI Taxonomy" id="1202724"/>
    <lineage>
        <taxon>Bacteria</taxon>
        <taxon>Pseudomonadati</taxon>
        <taxon>Bacteroidota</taxon>
        <taxon>Flavobacteriia</taxon>
        <taxon>Flavobacteriales</taxon>
        <taxon>Flavobacteriaceae</taxon>
        <taxon>Flavobacterium</taxon>
    </lineage>
</organism>
<dbReference type="AlphaFoldDB" id="A0A0M8ME95"/>
<dbReference type="SUPFAM" id="SSF51126">
    <property type="entry name" value="Pectin lyase-like"/>
    <property type="match status" value="2"/>
</dbReference>
<dbReference type="InterPro" id="IPR003368">
    <property type="entry name" value="POMP_repeat"/>
</dbReference>